<sequence>MSSKNEKINVEFVSRVVGKWKETYHWVPILGAFAAVFSTAVGSEALTLLKASIVACLIYVPGAAFASNSSVNALFSDFLKENQPSEGFLMWTMVVVLISATIWLAIATYMELPVSAQQATQGALLGTILVTEDFDYIPLWNKNENHNFNGGGLLWIFLEWTVAPLLACICAGFLFALLKASLLRHENASKRILIFLPIDYGISAGLLCLFLMYQVIANLRFCFQMGYHICCGTGHIDWSTLIFGCGGSFGY</sequence>
<evidence type="ECO:0000313" key="1">
    <source>
        <dbReference type="EMBL" id="KAJ0080738.1"/>
    </source>
</evidence>
<gene>
    <name evidence="1" type="ORF">Patl1_10445</name>
</gene>
<accession>A0ACC1A303</accession>
<dbReference type="EMBL" id="CM047908">
    <property type="protein sequence ID" value="KAJ0080738.1"/>
    <property type="molecule type" value="Genomic_DNA"/>
</dbReference>
<name>A0ACC1A303_9ROSI</name>
<dbReference type="Proteomes" id="UP001164250">
    <property type="component" value="Chromosome 12"/>
</dbReference>
<organism evidence="1 2">
    <name type="scientific">Pistacia atlantica</name>
    <dbReference type="NCBI Taxonomy" id="434234"/>
    <lineage>
        <taxon>Eukaryota</taxon>
        <taxon>Viridiplantae</taxon>
        <taxon>Streptophyta</taxon>
        <taxon>Embryophyta</taxon>
        <taxon>Tracheophyta</taxon>
        <taxon>Spermatophyta</taxon>
        <taxon>Magnoliopsida</taxon>
        <taxon>eudicotyledons</taxon>
        <taxon>Gunneridae</taxon>
        <taxon>Pentapetalae</taxon>
        <taxon>rosids</taxon>
        <taxon>malvids</taxon>
        <taxon>Sapindales</taxon>
        <taxon>Anacardiaceae</taxon>
        <taxon>Pistacia</taxon>
    </lineage>
</organism>
<protein>
    <submittedName>
        <fullName evidence="1">Uncharacterized protein</fullName>
    </submittedName>
</protein>
<proteinExistence type="predicted"/>
<reference evidence="2" key="1">
    <citation type="journal article" date="2023" name="G3 (Bethesda)">
        <title>Genome assembly and association tests identify interacting loci associated with vigor, precocity, and sex in interspecific pistachio rootstocks.</title>
        <authorList>
            <person name="Palmer W."/>
            <person name="Jacygrad E."/>
            <person name="Sagayaradj S."/>
            <person name="Cavanaugh K."/>
            <person name="Han R."/>
            <person name="Bertier L."/>
            <person name="Beede B."/>
            <person name="Kafkas S."/>
            <person name="Golino D."/>
            <person name="Preece J."/>
            <person name="Michelmore R."/>
        </authorList>
    </citation>
    <scope>NUCLEOTIDE SEQUENCE [LARGE SCALE GENOMIC DNA]</scope>
</reference>
<keyword evidence="2" id="KW-1185">Reference proteome</keyword>
<comment type="caution">
    <text evidence="1">The sequence shown here is derived from an EMBL/GenBank/DDBJ whole genome shotgun (WGS) entry which is preliminary data.</text>
</comment>
<evidence type="ECO:0000313" key="2">
    <source>
        <dbReference type="Proteomes" id="UP001164250"/>
    </source>
</evidence>